<name>A0ABR1AD40_POLSC</name>
<keyword evidence="2" id="KW-1185">Reference proteome</keyword>
<sequence length="88" mass="9697">MTIKLRDAVVPLYSNSESGTDRENYANNLILKGRSGTVVEVHVRNPELKEGILPEIFTDKGVYLANAIIRANEQGKALATILNTRVTD</sequence>
<dbReference type="EMBL" id="JAWJWF010000067">
    <property type="protein sequence ID" value="KAK6616784.1"/>
    <property type="molecule type" value="Genomic_DNA"/>
</dbReference>
<evidence type="ECO:0000313" key="2">
    <source>
        <dbReference type="Proteomes" id="UP001359485"/>
    </source>
</evidence>
<reference evidence="1 2" key="1">
    <citation type="submission" date="2023-09" db="EMBL/GenBank/DDBJ databases">
        <title>Genomes of two closely related lineages of the louse Polyplax serrata with different host specificities.</title>
        <authorList>
            <person name="Martinu J."/>
            <person name="Tarabai H."/>
            <person name="Stefka J."/>
            <person name="Hypsa V."/>
        </authorList>
    </citation>
    <scope>NUCLEOTIDE SEQUENCE [LARGE SCALE GENOMIC DNA]</scope>
    <source>
        <strain evidence="1">98ZLc_SE</strain>
    </source>
</reference>
<feature type="non-terminal residue" evidence="1">
    <location>
        <position position="88"/>
    </location>
</feature>
<dbReference type="Proteomes" id="UP001359485">
    <property type="component" value="Unassembled WGS sequence"/>
</dbReference>
<comment type="caution">
    <text evidence="1">The sequence shown here is derived from an EMBL/GenBank/DDBJ whole genome shotgun (WGS) entry which is preliminary data.</text>
</comment>
<organism evidence="1 2">
    <name type="scientific">Polyplax serrata</name>
    <name type="common">Common mouse louse</name>
    <dbReference type="NCBI Taxonomy" id="468196"/>
    <lineage>
        <taxon>Eukaryota</taxon>
        <taxon>Metazoa</taxon>
        <taxon>Ecdysozoa</taxon>
        <taxon>Arthropoda</taxon>
        <taxon>Hexapoda</taxon>
        <taxon>Insecta</taxon>
        <taxon>Pterygota</taxon>
        <taxon>Neoptera</taxon>
        <taxon>Paraneoptera</taxon>
        <taxon>Psocodea</taxon>
        <taxon>Troctomorpha</taxon>
        <taxon>Phthiraptera</taxon>
        <taxon>Anoplura</taxon>
        <taxon>Polyplacidae</taxon>
        <taxon>Polyplax</taxon>
    </lineage>
</organism>
<accession>A0ABR1AD40</accession>
<protein>
    <submittedName>
        <fullName evidence="1">Uncharacterized protein</fullName>
    </submittedName>
</protein>
<gene>
    <name evidence="1" type="ORF">RUM44_005757</name>
</gene>
<proteinExistence type="predicted"/>
<evidence type="ECO:0000313" key="1">
    <source>
        <dbReference type="EMBL" id="KAK6616784.1"/>
    </source>
</evidence>